<sequence length="259" mass="29833">MLDSVKAARAAKQAEHRIEGSSRGCVANPWLDFVGWHRHLAGMQVKEMVQLVWPTKDEAEFDESIHEAQESVYGEEAEAALARACQATKRMIRYAFTTSTVEHVGRATLEAVNRRETGMKDNEKPFYGQLKVQSLRKYMQVWIKMLRYIWRTADRKNVPRYRSTKAQRTQLERFRAACQKPEGECQQDARWRQEAAEKASMVFWVQMFDQELRDNEFDSGIVSALAVLGLDENGDWKAAFNYTQVLSAAVSLLVWFGLD</sequence>
<proteinExistence type="predicted"/>
<dbReference type="EMBL" id="JAVRQU010000002">
    <property type="protein sequence ID" value="KAK5706932.1"/>
    <property type="molecule type" value="Genomic_DNA"/>
</dbReference>
<dbReference type="Proteomes" id="UP001310594">
    <property type="component" value="Unassembled WGS sequence"/>
</dbReference>
<comment type="caution">
    <text evidence="1">The sequence shown here is derived from an EMBL/GenBank/DDBJ whole genome shotgun (WGS) entry which is preliminary data.</text>
</comment>
<evidence type="ECO:0000313" key="2">
    <source>
        <dbReference type="Proteomes" id="UP001310594"/>
    </source>
</evidence>
<protein>
    <submittedName>
        <fullName evidence="1">Uncharacterized protein</fullName>
    </submittedName>
</protein>
<dbReference type="AlphaFoldDB" id="A0AAN7WID5"/>
<gene>
    <name evidence="1" type="ORF">LTR97_001924</name>
</gene>
<accession>A0AAN7WID5</accession>
<evidence type="ECO:0000313" key="1">
    <source>
        <dbReference type="EMBL" id="KAK5706932.1"/>
    </source>
</evidence>
<reference evidence="1" key="1">
    <citation type="submission" date="2023-08" db="EMBL/GenBank/DDBJ databases">
        <title>Black Yeasts Isolated from many extreme environments.</title>
        <authorList>
            <person name="Coleine C."/>
            <person name="Stajich J.E."/>
            <person name="Selbmann L."/>
        </authorList>
    </citation>
    <scope>NUCLEOTIDE SEQUENCE</scope>
    <source>
        <strain evidence="1">CCFEE 5810</strain>
    </source>
</reference>
<organism evidence="1 2">
    <name type="scientific">Elasticomyces elasticus</name>
    <dbReference type="NCBI Taxonomy" id="574655"/>
    <lineage>
        <taxon>Eukaryota</taxon>
        <taxon>Fungi</taxon>
        <taxon>Dikarya</taxon>
        <taxon>Ascomycota</taxon>
        <taxon>Pezizomycotina</taxon>
        <taxon>Dothideomycetes</taxon>
        <taxon>Dothideomycetidae</taxon>
        <taxon>Mycosphaerellales</taxon>
        <taxon>Teratosphaeriaceae</taxon>
        <taxon>Elasticomyces</taxon>
    </lineage>
</organism>
<name>A0AAN7WID5_9PEZI</name>